<dbReference type="Pfam" id="PF00889">
    <property type="entry name" value="EF_TS"/>
    <property type="match status" value="1"/>
</dbReference>
<dbReference type="GO" id="GO:0005737">
    <property type="term" value="C:cytoplasm"/>
    <property type="evidence" value="ECO:0007669"/>
    <property type="project" value="UniProtKB-SubCell"/>
</dbReference>
<comment type="function">
    <text evidence="5 6">Associates with the EF-Tu.GDP complex and induces the exchange of GDP to GTP. It remains bound to the aminoacyl-tRNA.EF-Tu.GTP complex up to the GTP hydrolysis stage on the ribosome.</text>
</comment>
<dbReference type="InterPro" id="IPR018101">
    <property type="entry name" value="Transl_elong_Ts_CS"/>
</dbReference>
<keyword evidence="5" id="KW-0963">Cytoplasm</keyword>
<dbReference type="SUPFAM" id="SSF46934">
    <property type="entry name" value="UBA-like"/>
    <property type="match status" value="1"/>
</dbReference>
<dbReference type="HAMAP" id="MF_00050">
    <property type="entry name" value="EF_Ts"/>
    <property type="match status" value="1"/>
</dbReference>
<sequence>MANVTIQMINDLRAATNVGMMDCKRALQETDGNMEEAIKILREKGLALQVKRADRESKQGIIMAAAGENGAYGMIELNCETDFVAKTEKFLDFAKVIADAAAKGDTDLATTHAQGLTEVVAATGENVKIRRAAYMPLTGTGLVEAYIHMGGKVGVLVEVGCTKPETVQTEAFKALVHDLCLQAAAAAPRYLNESEVPAEEIESEKEVYRAQVEGKPANIIEGILRGKLKKHFAEVCLIDQPFVKEPKMSVTDVVKAAEKTTGDTITVKRFVRYQLGMA</sequence>
<dbReference type="GO" id="GO:0003746">
    <property type="term" value="F:translation elongation factor activity"/>
    <property type="evidence" value="ECO:0007669"/>
    <property type="project" value="UniProtKB-UniRule"/>
</dbReference>
<organism evidence="9 10">
    <name type="scientific">Candidatus Spyradenecus faecavium</name>
    <dbReference type="NCBI Taxonomy" id="2840947"/>
    <lineage>
        <taxon>Bacteria</taxon>
        <taxon>Pseudomonadati</taxon>
        <taxon>Lentisphaerota</taxon>
        <taxon>Lentisphaeria</taxon>
        <taxon>Lentisphaerales</taxon>
        <taxon>Lentisphaeraceae</taxon>
        <taxon>Lentisphaeraceae incertae sedis</taxon>
        <taxon>Candidatus Spyradenecus</taxon>
    </lineage>
</organism>
<comment type="caution">
    <text evidence="9">The sequence shown here is derived from an EMBL/GenBank/DDBJ whole genome shotgun (WGS) entry which is preliminary data.</text>
</comment>
<dbReference type="EMBL" id="DVOR01000037">
    <property type="protein sequence ID" value="HIV08704.1"/>
    <property type="molecule type" value="Genomic_DNA"/>
</dbReference>
<protein>
    <recommendedName>
        <fullName evidence="2 5">Elongation factor Ts</fullName>
        <shortName evidence="5">EF-Ts</shortName>
    </recommendedName>
</protein>
<evidence type="ECO:0000256" key="2">
    <source>
        <dbReference type="ARBA" id="ARBA00016956"/>
    </source>
</evidence>
<dbReference type="PROSITE" id="PS01126">
    <property type="entry name" value="EF_TS_1"/>
    <property type="match status" value="1"/>
</dbReference>
<dbReference type="PANTHER" id="PTHR11741:SF0">
    <property type="entry name" value="ELONGATION FACTOR TS, MITOCHONDRIAL"/>
    <property type="match status" value="1"/>
</dbReference>
<evidence type="ECO:0000313" key="9">
    <source>
        <dbReference type="EMBL" id="HIV08704.1"/>
    </source>
</evidence>
<evidence type="ECO:0000259" key="8">
    <source>
        <dbReference type="Pfam" id="PF00889"/>
    </source>
</evidence>
<keyword evidence="4 5" id="KW-0648">Protein biosynthesis</keyword>
<accession>A0A9D1NL51</accession>
<evidence type="ECO:0000256" key="3">
    <source>
        <dbReference type="ARBA" id="ARBA00022768"/>
    </source>
</evidence>
<dbReference type="Gene3D" id="1.10.8.10">
    <property type="entry name" value="DNA helicase RuvA subunit, C-terminal domain"/>
    <property type="match status" value="1"/>
</dbReference>
<name>A0A9D1NL51_9BACT</name>
<gene>
    <name evidence="5 9" type="primary">tsf</name>
    <name evidence="9" type="ORF">IAC79_01135</name>
</gene>
<dbReference type="InterPro" id="IPR001816">
    <property type="entry name" value="Transl_elong_EFTs/EF1B"/>
</dbReference>
<evidence type="ECO:0000256" key="1">
    <source>
        <dbReference type="ARBA" id="ARBA00005532"/>
    </source>
</evidence>
<dbReference type="InterPro" id="IPR009060">
    <property type="entry name" value="UBA-like_sf"/>
</dbReference>
<dbReference type="PANTHER" id="PTHR11741">
    <property type="entry name" value="ELONGATION FACTOR TS"/>
    <property type="match status" value="1"/>
</dbReference>
<evidence type="ECO:0000256" key="7">
    <source>
        <dbReference type="RuleBase" id="RU000643"/>
    </source>
</evidence>
<evidence type="ECO:0000313" key="10">
    <source>
        <dbReference type="Proteomes" id="UP000886845"/>
    </source>
</evidence>
<reference evidence="9" key="1">
    <citation type="submission" date="2020-10" db="EMBL/GenBank/DDBJ databases">
        <authorList>
            <person name="Gilroy R."/>
        </authorList>
    </citation>
    <scope>NUCLEOTIDE SEQUENCE</scope>
    <source>
        <strain evidence="9">35461</strain>
    </source>
</reference>
<dbReference type="Gene3D" id="3.30.479.20">
    <property type="entry name" value="Elongation factor Ts, dimerisation domain"/>
    <property type="match status" value="2"/>
</dbReference>
<comment type="similarity">
    <text evidence="1 5 6">Belongs to the EF-Ts family.</text>
</comment>
<dbReference type="CDD" id="cd14275">
    <property type="entry name" value="UBA_EF-Ts"/>
    <property type="match status" value="1"/>
</dbReference>
<reference evidence="9" key="2">
    <citation type="journal article" date="2021" name="PeerJ">
        <title>Extensive microbial diversity within the chicken gut microbiome revealed by metagenomics and culture.</title>
        <authorList>
            <person name="Gilroy R."/>
            <person name="Ravi A."/>
            <person name="Getino M."/>
            <person name="Pursley I."/>
            <person name="Horton D.L."/>
            <person name="Alikhan N.F."/>
            <person name="Baker D."/>
            <person name="Gharbi K."/>
            <person name="Hall N."/>
            <person name="Watson M."/>
            <person name="Adriaenssens E.M."/>
            <person name="Foster-Nyarko E."/>
            <person name="Jarju S."/>
            <person name="Secka A."/>
            <person name="Antonio M."/>
            <person name="Oren A."/>
            <person name="Chaudhuri R.R."/>
            <person name="La Ragione R."/>
            <person name="Hildebrand F."/>
            <person name="Pallen M.J."/>
        </authorList>
    </citation>
    <scope>NUCLEOTIDE SEQUENCE</scope>
    <source>
        <strain evidence="9">35461</strain>
    </source>
</reference>
<feature type="domain" description="Translation elongation factor EFTs/EF1B dimerisation" evidence="8">
    <location>
        <begin position="74"/>
        <end position="276"/>
    </location>
</feature>
<comment type="subcellular location">
    <subcellularLocation>
        <location evidence="5 7">Cytoplasm</location>
    </subcellularLocation>
</comment>
<evidence type="ECO:0000256" key="6">
    <source>
        <dbReference type="RuleBase" id="RU000642"/>
    </source>
</evidence>
<evidence type="ECO:0000256" key="4">
    <source>
        <dbReference type="ARBA" id="ARBA00022917"/>
    </source>
</evidence>
<keyword evidence="3 5" id="KW-0251">Elongation factor</keyword>
<dbReference type="InterPro" id="IPR014039">
    <property type="entry name" value="Transl_elong_EFTs/EF1B_dimer"/>
</dbReference>
<dbReference type="SUPFAM" id="SSF54713">
    <property type="entry name" value="Elongation factor Ts (EF-Ts), dimerisation domain"/>
    <property type="match status" value="2"/>
</dbReference>
<dbReference type="InterPro" id="IPR036402">
    <property type="entry name" value="EF-Ts_dimer_sf"/>
</dbReference>
<dbReference type="AlphaFoldDB" id="A0A9D1NL51"/>
<dbReference type="FunFam" id="1.10.8.10:FF:000001">
    <property type="entry name" value="Elongation factor Ts"/>
    <property type="match status" value="1"/>
</dbReference>
<dbReference type="PROSITE" id="PS01127">
    <property type="entry name" value="EF_TS_2"/>
    <property type="match status" value="1"/>
</dbReference>
<dbReference type="Gene3D" id="1.10.286.20">
    <property type="match status" value="1"/>
</dbReference>
<feature type="region of interest" description="Involved in Mg(2+) ion dislocation from EF-Tu" evidence="5">
    <location>
        <begin position="81"/>
        <end position="84"/>
    </location>
</feature>
<dbReference type="NCBIfam" id="TIGR00116">
    <property type="entry name" value="tsf"/>
    <property type="match status" value="1"/>
</dbReference>
<proteinExistence type="inferred from homology"/>
<evidence type="ECO:0000256" key="5">
    <source>
        <dbReference type="HAMAP-Rule" id="MF_00050"/>
    </source>
</evidence>
<dbReference type="Proteomes" id="UP000886845">
    <property type="component" value="Unassembled WGS sequence"/>
</dbReference>